<dbReference type="Proteomes" id="UP000075473">
    <property type="component" value="Unassembled WGS sequence"/>
</dbReference>
<accession>A0A149QFD5</accession>
<evidence type="ECO:0000313" key="3">
    <source>
        <dbReference type="Proteomes" id="UP000075473"/>
    </source>
</evidence>
<evidence type="ECO:0000313" key="2">
    <source>
        <dbReference type="EMBL" id="KXU96025.1"/>
    </source>
</evidence>
<comment type="caution">
    <text evidence="2">The sequence shown here is derived from an EMBL/GenBank/DDBJ whole genome shotgun (WGS) entry which is preliminary data.</text>
</comment>
<protein>
    <recommendedName>
        <fullName evidence="1">FecR N-terminal domain-containing protein</fullName>
    </recommendedName>
</protein>
<dbReference type="Pfam" id="PF16220">
    <property type="entry name" value="DUF4880"/>
    <property type="match status" value="1"/>
</dbReference>
<dbReference type="EMBL" id="LHZA01000130">
    <property type="protein sequence ID" value="KXU96025.1"/>
    <property type="molecule type" value="Genomic_DNA"/>
</dbReference>
<dbReference type="PATRIC" id="fig|178900.5.peg.2360"/>
<reference evidence="2 3" key="1">
    <citation type="submission" date="2015-06" db="EMBL/GenBank/DDBJ databases">
        <title>Improved classification and identification of acetic acid bacteria using matrix-assisted laser desorption/ionization time-of-flight mass spectrometry; Gluconobacter nephelii and Gluconobacter uchimurae are later heterotypic synonyms of Gluconobacter japonicus and Gluconobacter oxydans, respectively.</title>
        <authorList>
            <person name="Li L."/>
            <person name="Cleenwerck I."/>
            <person name="De Vuyst L."/>
            <person name="Vandamme P."/>
        </authorList>
    </citation>
    <scope>NUCLEOTIDE SEQUENCE [LARGE SCALE GENOMIC DNA]</scope>
    <source>
        <strain evidence="2 3">LMG 1625</strain>
    </source>
</reference>
<evidence type="ECO:0000259" key="1">
    <source>
        <dbReference type="Pfam" id="PF16220"/>
    </source>
</evidence>
<dbReference type="AlphaFoldDB" id="A0A149QFD5"/>
<sequence>MATKDSLDDVAARWVARIDRGSLTDQEKDDLETWLQTDIRHKGAFLRSQAVWHATDRAKALYSPTLNLPQHKQRPSRRAFMSAAVAASVAAFFIPAESGEASTRYSTQKNILHCENSKQRRIVLDCYSQLEDKSEQTSLHMGQCFITDRHRYVKTQNLRFVLDGSLLLTKSSSYENAVVVDGTAIMHGHRLNEHKHFSVGAQVTVTPQGRLHFSTVDQDTLARLTAWTQGQVSLVTETLSEVTDIFNRYNQTQLVPSFRLADMRLSGLFDLNRPDVFAQAVKAILGAHIKEDAGHIFLE</sequence>
<proteinExistence type="predicted"/>
<name>A0A149QFD5_9PROT</name>
<dbReference type="InterPro" id="IPR032623">
    <property type="entry name" value="FecR_N"/>
</dbReference>
<gene>
    <name evidence="2" type="ORF">AD928_04955</name>
</gene>
<organism evidence="2 3">
    <name type="scientific">Acetobacter cerevisiae</name>
    <dbReference type="NCBI Taxonomy" id="178900"/>
    <lineage>
        <taxon>Bacteria</taxon>
        <taxon>Pseudomonadati</taxon>
        <taxon>Pseudomonadota</taxon>
        <taxon>Alphaproteobacteria</taxon>
        <taxon>Acetobacterales</taxon>
        <taxon>Acetobacteraceae</taxon>
        <taxon>Acetobacter</taxon>
    </lineage>
</organism>
<feature type="domain" description="FecR N-terminal" evidence="1">
    <location>
        <begin position="11"/>
        <end position="50"/>
    </location>
</feature>